<dbReference type="PANTHER" id="PTHR33376">
    <property type="match status" value="1"/>
</dbReference>
<dbReference type="GO" id="GO:0042597">
    <property type="term" value="C:periplasmic space"/>
    <property type="evidence" value="ECO:0007669"/>
    <property type="project" value="UniProtKB-SubCell"/>
</dbReference>
<proteinExistence type="predicted"/>
<name>A0A1V0GYD6_9RHOB</name>
<keyword evidence="2 4" id="KW-0732">Signal</keyword>
<evidence type="ECO:0000256" key="1">
    <source>
        <dbReference type="ARBA" id="ARBA00004418"/>
    </source>
</evidence>
<dbReference type="Pfam" id="PF03480">
    <property type="entry name" value="DctP"/>
    <property type="match status" value="1"/>
</dbReference>
<keyword evidence="6" id="KW-1185">Reference proteome</keyword>
<dbReference type="Proteomes" id="UP000191257">
    <property type="component" value="Plasmid unnamed4"/>
</dbReference>
<dbReference type="Gene3D" id="3.40.190.170">
    <property type="entry name" value="Bacterial extracellular solute-binding protein, family 7"/>
    <property type="match status" value="1"/>
</dbReference>
<evidence type="ECO:0000256" key="3">
    <source>
        <dbReference type="ARBA" id="ARBA00022764"/>
    </source>
</evidence>
<feature type="chain" id="PRO_5012662789" evidence="4">
    <location>
        <begin position="19"/>
        <end position="335"/>
    </location>
</feature>
<feature type="signal peptide" evidence="4">
    <location>
        <begin position="1"/>
        <end position="18"/>
    </location>
</feature>
<dbReference type="CDD" id="cd13602">
    <property type="entry name" value="PBP2_TRAP_BpDctp6_7"/>
    <property type="match status" value="1"/>
</dbReference>
<evidence type="ECO:0000256" key="4">
    <source>
        <dbReference type="SAM" id="SignalP"/>
    </source>
</evidence>
<evidence type="ECO:0000313" key="5">
    <source>
        <dbReference type="EMBL" id="ARC38886.1"/>
    </source>
</evidence>
<reference evidence="5" key="1">
    <citation type="submission" date="2017-12" db="EMBL/GenBank/DDBJ databases">
        <title>FDA dAtabase for Regulatory Grade micrObial Sequences (FDA-ARGOS): Supporting development and validation of Infectious Disease Dx tests.</title>
        <authorList>
            <person name="Campos J."/>
            <person name="Goldberg B."/>
            <person name="Tallon L."/>
            <person name="Sadzewicz L."/>
            <person name="Sengamalay N."/>
            <person name="Ott S."/>
            <person name="Godinez A."/>
            <person name="Nagaraj S."/>
            <person name="Vyas G."/>
            <person name="Aluvathingal J."/>
            <person name="Nadendla S."/>
            <person name="Geyer C."/>
            <person name="Nandy P."/>
            <person name="Hobson J."/>
            <person name="Sichtig H."/>
        </authorList>
    </citation>
    <scope>NUCLEOTIDE SEQUENCE</scope>
    <source>
        <strain evidence="5">FDAARGOS_252</strain>
        <plasmid evidence="5">unnamed4</plasmid>
    </source>
</reference>
<organism evidence="5 6">
    <name type="scientific">Paracoccus yeei</name>
    <dbReference type="NCBI Taxonomy" id="147645"/>
    <lineage>
        <taxon>Bacteria</taxon>
        <taxon>Pseudomonadati</taxon>
        <taxon>Pseudomonadota</taxon>
        <taxon>Alphaproteobacteria</taxon>
        <taxon>Rhodobacterales</taxon>
        <taxon>Paracoccaceae</taxon>
        <taxon>Paracoccus</taxon>
    </lineage>
</organism>
<keyword evidence="5" id="KW-0614">Plasmid</keyword>
<dbReference type="GO" id="GO:0055085">
    <property type="term" value="P:transmembrane transport"/>
    <property type="evidence" value="ECO:0007669"/>
    <property type="project" value="InterPro"/>
</dbReference>
<dbReference type="AlphaFoldDB" id="A0A1V0GYD6"/>
<dbReference type="NCBIfam" id="NF037995">
    <property type="entry name" value="TRAP_S1"/>
    <property type="match status" value="1"/>
</dbReference>
<dbReference type="PANTHER" id="PTHR33376:SF4">
    <property type="entry name" value="SIALIC ACID-BINDING PERIPLASMIC PROTEIN SIAP"/>
    <property type="match status" value="1"/>
</dbReference>
<comment type="subcellular location">
    <subcellularLocation>
        <location evidence="1">Periplasm</location>
    </subcellularLocation>
</comment>
<dbReference type="EMBL" id="CP020444">
    <property type="protein sequence ID" value="ARC38886.1"/>
    <property type="molecule type" value="Genomic_DNA"/>
</dbReference>
<dbReference type="RefSeq" id="WP_080623159.1">
    <property type="nucleotide sequence ID" value="NZ_CAWMZI010000005.1"/>
</dbReference>
<accession>A0A1V0GYD6</accession>
<keyword evidence="3" id="KW-0574">Periplasm</keyword>
<evidence type="ECO:0000313" key="6">
    <source>
        <dbReference type="Proteomes" id="UP000191257"/>
    </source>
</evidence>
<dbReference type="InterPro" id="IPR038404">
    <property type="entry name" value="TRAP_DctP_sf"/>
</dbReference>
<protein>
    <submittedName>
        <fullName evidence="5">C4-dicarboxylate ABC transporter substrate-binding protein</fullName>
    </submittedName>
</protein>
<dbReference type="KEGG" id="pye:A6J80_21560"/>
<sequence>MNGLQTGTLAAAAFTVMAAPQTIAQSSETLWDLSIEYQVDSLPGTVAQKFAKELGALTDGQISVTIHYGAALGFKSVDQFDAVSDGALPLASSFAGAWGGIDPIFLVASLPVVAPTLDDSRTLYEAAKPYFEESLHEANQILLAVTPWPNNGIWSETPITSVDDLQDLRIRTFDPLGTVTFKEIQASPVQLSWADVIPQLSTGALDAVLTSADGGSASSLWDLLPAYSQVPYASPWQILHMNRDSFDDLDPETQANVREAAHRAEVFGWQQVAVRTARNFSDMRAHDMTIAEEVPSELVKSLAQAGQAAVETWKSDSGTRGTALLDTFEAESATK</sequence>
<evidence type="ECO:0000256" key="2">
    <source>
        <dbReference type="ARBA" id="ARBA00022729"/>
    </source>
</evidence>
<gene>
    <name evidence="5" type="ORF">A6J80_21560</name>
</gene>
<geneLocation type="plasmid" evidence="5 6">
    <name>unnamed4</name>
</geneLocation>
<dbReference type="InterPro" id="IPR018389">
    <property type="entry name" value="DctP_fam"/>
</dbReference>